<dbReference type="AlphaFoldDB" id="A0A2K3K046"/>
<protein>
    <submittedName>
        <fullName evidence="1">Methylecgonone reductase-like protein</fullName>
    </submittedName>
</protein>
<proteinExistence type="predicted"/>
<dbReference type="InterPro" id="IPR036812">
    <property type="entry name" value="NAD(P)_OxRdtase_dom_sf"/>
</dbReference>
<dbReference type="Proteomes" id="UP000236291">
    <property type="component" value="Unassembled WGS sequence"/>
</dbReference>
<dbReference type="PANTHER" id="PTHR11732">
    <property type="entry name" value="ALDO/KETO REDUCTASE"/>
    <property type="match status" value="1"/>
</dbReference>
<name>A0A2K3K046_TRIPR</name>
<sequence>MNPSWQQGKLREFCKEKGIHVSAWSALGAYKVTWGSGAVVENQILQDIAAAKGKTTAQTLLNSLTSAYVDRYGH</sequence>
<evidence type="ECO:0000313" key="1">
    <source>
        <dbReference type="EMBL" id="PNX59685.1"/>
    </source>
</evidence>
<comment type="caution">
    <text evidence="1">The sequence shown here is derived from an EMBL/GenBank/DDBJ whole genome shotgun (WGS) entry which is preliminary data.</text>
</comment>
<reference evidence="1 2" key="2">
    <citation type="journal article" date="2017" name="Front. Plant Sci.">
        <title>Gene Classification and Mining of Molecular Markers Useful in Red Clover (Trifolium pratense) Breeding.</title>
        <authorList>
            <person name="Istvanek J."/>
            <person name="Dluhosova J."/>
            <person name="Dluhos P."/>
            <person name="Patkova L."/>
            <person name="Nedelnik J."/>
            <person name="Repkova J."/>
        </authorList>
    </citation>
    <scope>NUCLEOTIDE SEQUENCE [LARGE SCALE GENOMIC DNA]</scope>
    <source>
        <strain evidence="2">cv. Tatra</strain>
        <tissue evidence="1">Young leaves</tissue>
    </source>
</reference>
<dbReference type="SUPFAM" id="SSF51430">
    <property type="entry name" value="NAD(P)-linked oxidoreductase"/>
    <property type="match status" value="1"/>
</dbReference>
<feature type="non-terminal residue" evidence="1">
    <location>
        <position position="74"/>
    </location>
</feature>
<dbReference type="InterPro" id="IPR020471">
    <property type="entry name" value="AKR"/>
</dbReference>
<dbReference type="STRING" id="57577.A0A2K3K046"/>
<dbReference type="Gene3D" id="3.20.20.100">
    <property type="entry name" value="NADP-dependent oxidoreductase domain"/>
    <property type="match status" value="1"/>
</dbReference>
<organism evidence="1 2">
    <name type="scientific">Trifolium pratense</name>
    <name type="common">Red clover</name>
    <dbReference type="NCBI Taxonomy" id="57577"/>
    <lineage>
        <taxon>Eukaryota</taxon>
        <taxon>Viridiplantae</taxon>
        <taxon>Streptophyta</taxon>
        <taxon>Embryophyta</taxon>
        <taxon>Tracheophyta</taxon>
        <taxon>Spermatophyta</taxon>
        <taxon>Magnoliopsida</taxon>
        <taxon>eudicotyledons</taxon>
        <taxon>Gunneridae</taxon>
        <taxon>Pentapetalae</taxon>
        <taxon>rosids</taxon>
        <taxon>fabids</taxon>
        <taxon>Fabales</taxon>
        <taxon>Fabaceae</taxon>
        <taxon>Papilionoideae</taxon>
        <taxon>50 kb inversion clade</taxon>
        <taxon>NPAAA clade</taxon>
        <taxon>Hologalegina</taxon>
        <taxon>IRL clade</taxon>
        <taxon>Trifolieae</taxon>
        <taxon>Trifolium</taxon>
    </lineage>
</organism>
<accession>A0A2K3K046</accession>
<dbReference type="EMBL" id="ASHM01133112">
    <property type="protein sequence ID" value="PNX59685.1"/>
    <property type="molecule type" value="Genomic_DNA"/>
</dbReference>
<evidence type="ECO:0000313" key="2">
    <source>
        <dbReference type="Proteomes" id="UP000236291"/>
    </source>
</evidence>
<reference evidence="1 2" key="1">
    <citation type="journal article" date="2014" name="Am. J. Bot.">
        <title>Genome assembly and annotation for red clover (Trifolium pratense; Fabaceae).</title>
        <authorList>
            <person name="Istvanek J."/>
            <person name="Jaros M."/>
            <person name="Krenek A."/>
            <person name="Repkova J."/>
        </authorList>
    </citation>
    <scope>NUCLEOTIDE SEQUENCE [LARGE SCALE GENOMIC DNA]</scope>
    <source>
        <strain evidence="2">cv. Tatra</strain>
        <tissue evidence="1">Young leaves</tissue>
    </source>
</reference>
<dbReference type="GO" id="GO:0016491">
    <property type="term" value="F:oxidoreductase activity"/>
    <property type="evidence" value="ECO:0007669"/>
    <property type="project" value="InterPro"/>
</dbReference>
<gene>
    <name evidence="1" type="ORF">L195_g059810</name>
</gene>